<keyword evidence="5" id="KW-1185">Reference proteome</keyword>
<dbReference type="PANTHER" id="PTHR42905:SF2">
    <property type="entry name" value="PHOSPHOENOLPYRUVATE CARBOXYLASE FAMILY PROTEIN"/>
    <property type="match status" value="1"/>
</dbReference>
<evidence type="ECO:0000259" key="3">
    <source>
        <dbReference type="Pfam" id="PF19305"/>
    </source>
</evidence>
<dbReference type="InterPro" id="IPR036148">
    <property type="entry name" value="MmgE/PrpD_sf"/>
</dbReference>
<dbReference type="Gene3D" id="1.10.4100.10">
    <property type="entry name" value="2-methylcitrate dehydratase PrpD"/>
    <property type="match status" value="1"/>
</dbReference>
<sequence length="704" mass="76049">MSPPTPASQLRCLLEQPGKIVVAPGVFDGISARLGVSLGFDALYMTGAGTSMSRIGWADLGLTTMNEMTDNAAMIATLAPMTPLIADIDSGYGGPLMVDRTVKRLIRARVAACHLEDQPTSKRCGHLFGKEVVSREQWYMQLRAAVNARRETGEDIVIIARTDARQPLGLEEVLERVKGAIRIGVDAVFPEALHSKEEARLVCEAVAPVPVLLNMVHNGVTPNITVDEARQIGFKMVIYPSFEMTLETATVQGEQPPVTKLLAQFVSEVRPTDLSGPIRKKLKELLLDYIGVAAAASTGADSTTAIHRGIVNFDSTPGTNTVFNMGQKYSPKVAALLNGVLSHSFDFDDTFAPGCLHPGTAIISATLAAAESTEASTETTLTALAVGYEVVCRIAMQLADGSYKRGFHNTATAGIFGCIAAICSLRRLPPQTVEMAFGLAASKAAGSMQFLEKGSWNKRLHPGFAAYDAFLCVSLAEAGVVGADQCLEGRFGLFHAYSTREPDLNALVKDLNDEWFFLATALKPFAACRMTHGAIDLASRLARSVRLDGVEKITVTIRDGCYNIVGVPTPNKVHPQNIVDAQFSMYYQLAAAWLYGAGAGWSVYEKLGDPHIHQLSDKITVVGDATISGLETRMTVQWDDGTNQTTSLFRPLGEVSNPFTKDRVDEKFFGLASPIYGKDKALQIRNMVDNLESHSLRDLMSLVK</sequence>
<evidence type="ECO:0000313" key="4">
    <source>
        <dbReference type="EMBL" id="KAF9888497.1"/>
    </source>
</evidence>
<reference evidence="4" key="1">
    <citation type="journal article" date="2019" name="Beilstein J. Org. Chem.">
        <title>Nanangenines: drimane sesquiterpenoids as the dominant metabolite cohort of a novel Australian fungus, Aspergillus nanangensis.</title>
        <authorList>
            <person name="Lacey H.J."/>
            <person name="Gilchrist C.L.M."/>
            <person name="Crombie A."/>
            <person name="Kalaitzis J.A."/>
            <person name="Vuong D."/>
            <person name="Rutledge P.J."/>
            <person name="Turner P."/>
            <person name="Pitt J.I."/>
            <person name="Lacey E."/>
            <person name="Chooi Y.H."/>
            <person name="Piggott A.M."/>
        </authorList>
    </citation>
    <scope>NUCLEOTIDE SEQUENCE</scope>
    <source>
        <strain evidence="4">MST-FP2251</strain>
    </source>
</reference>
<proteinExistence type="predicted"/>
<evidence type="ECO:0000259" key="2">
    <source>
        <dbReference type="Pfam" id="PF03972"/>
    </source>
</evidence>
<protein>
    <submittedName>
        <fullName evidence="4">Uncharacterized protein</fullName>
    </submittedName>
</protein>
<comment type="caution">
    <text evidence="4">The sequence shown here is derived from an EMBL/GenBank/DDBJ whole genome shotgun (WGS) entry which is preliminary data.</text>
</comment>
<dbReference type="PANTHER" id="PTHR42905">
    <property type="entry name" value="PHOSPHOENOLPYRUVATE CARBOXYLASE"/>
    <property type="match status" value="1"/>
</dbReference>
<dbReference type="Gene3D" id="3.30.1330.120">
    <property type="entry name" value="2-methylcitrate dehydratase PrpD"/>
    <property type="match status" value="1"/>
</dbReference>
<dbReference type="InterPro" id="IPR040442">
    <property type="entry name" value="Pyrv_kinase-like_dom_sf"/>
</dbReference>
<dbReference type="InterPro" id="IPR045337">
    <property type="entry name" value="MmgE_PrpD_C"/>
</dbReference>
<gene>
    <name evidence="4" type="ORF">FE257_008604</name>
</gene>
<organism evidence="4 5">
    <name type="scientific">Aspergillus nanangensis</name>
    <dbReference type="NCBI Taxonomy" id="2582783"/>
    <lineage>
        <taxon>Eukaryota</taxon>
        <taxon>Fungi</taxon>
        <taxon>Dikarya</taxon>
        <taxon>Ascomycota</taxon>
        <taxon>Pezizomycotina</taxon>
        <taxon>Eurotiomycetes</taxon>
        <taxon>Eurotiomycetidae</taxon>
        <taxon>Eurotiales</taxon>
        <taxon>Aspergillaceae</taxon>
        <taxon>Aspergillus</taxon>
        <taxon>Aspergillus subgen. Circumdati</taxon>
    </lineage>
</organism>
<dbReference type="PROSITE" id="PS00161">
    <property type="entry name" value="ISOCITRATE_LYASE"/>
    <property type="match status" value="1"/>
</dbReference>
<dbReference type="Gene3D" id="3.20.20.60">
    <property type="entry name" value="Phosphoenolpyruvate-binding domains"/>
    <property type="match status" value="1"/>
</dbReference>
<dbReference type="Pfam" id="PF03972">
    <property type="entry name" value="MmgE_PrpD_N"/>
    <property type="match status" value="1"/>
</dbReference>
<dbReference type="GO" id="GO:0046421">
    <property type="term" value="F:methylisocitrate lyase activity"/>
    <property type="evidence" value="ECO:0007669"/>
    <property type="project" value="UniProtKB-EC"/>
</dbReference>
<evidence type="ECO:0000256" key="1">
    <source>
        <dbReference type="ARBA" id="ARBA00001050"/>
    </source>
</evidence>
<dbReference type="InterPro" id="IPR045336">
    <property type="entry name" value="MmgE_PrpD_N"/>
</dbReference>
<dbReference type="EMBL" id="VCAU01000046">
    <property type="protein sequence ID" value="KAF9888497.1"/>
    <property type="molecule type" value="Genomic_DNA"/>
</dbReference>
<accession>A0AAD4CMW2</accession>
<dbReference type="AlphaFoldDB" id="A0AAD4CMW2"/>
<dbReference type="InterPro" id="IPR042183">
    <property type="entry name" value="MmgE/PrpD_sf_1"/>
</dbReference>
<dbReference type="CDD" id="cd00377">
    <property type="entry name" value="ICL_PEPM"/>
    <property type="match status" value="1"/>
</dbReference>
<dbReference type="InterPro" id="IPR018523">
    <property type="entry name" value="Isocitrate_lyase_ph_CS"/>
</dbReference>
<dbReference type="Pfam" id="PF13714">
    <property type="entry name" value="PEP_mutase"/>
    <property type="match status" value="1"/>
</dbReference>
<dbReference type="InterPro" id="IPR039556">
    <property type="entry name" value="ICL/PEPM"/>
</dbReference>
<reference evidence="4" key="2">
    <citation type="submission" date="2020-02" db="EMBL/GenBank/DDBJ databases">
        <authorList>
            <person name="Gilchrist C.L.M."/>
            <person name="Chooi Y.-H."/>
        </authorList>
    </citation>
    <scope>NUCLEOTIDE SEQUENCE</scope>
    <source>
        <strain evidence="4">MST-FP2251</strain>
    </source>
</reference>
<dbReference type="SUPFAM" id="SSF103378">
    <property type="entry name" value="2-methylcitrate dehydratase PrpD"/>
    <property type="match status" value="1"/>
</dbReference>
<feature type="domain" description="MmgE/PrpD C-terminal" evidence="3">
    <location>
        <begin position="525"/>
        <end position="692"/>
    </location>
</feature>
<dbReference type="InterPro" id="IPR042188">
    <property type="entry name" value="MmgE/PrpD_sf_2"/>
</dbReference>
<dbReference type="Pfam" id="PF19305">
    <property type="entry name" value="MmgE_PrpD_C"/>
    <property type="match status" value="1"/>
</dbReference>
<dbReference type="SUPFAM" id="SSF51621">
    <property type="entry name" value="Phosphoenolpyruvate/pyruvate domain"/>
    <property type="match status" value="1"/>
</dbReference>
<dbReference type="Proteomes" id="UP001194746">
    <property type="component" value="Unassembled WGS sequence"/>
</dbReference>
<evidence type="ECO:0000313" key="5">
    <source>
        <dbReference type="Proteomes" id="UP001194746"/>
    </source>
</evidence>
<dbReference type="InterPro" id="IPR015813">
    <property type="entry name" value="Pyrv/PenolPyrv_kinase-like_dom"/>
</dbReference>
<name>A0AAD4CMW2_ASPNN</name>
<comment type="catalytic activity">
    <reaction evidence="1">
        <text>(2S,3R)-3-hydroxybutane-1,2,3-tricarboxylate = pyruvate + succinate</text>
        <dbReference type="Rhea" id="RHEA:16809"/>
        <dbReference type="ChEBI" id="CHEBI:15361"/>
        <dbReference type="ChEBI" id="CHEBI:30031"/>
        <dbReference type="ChEBI" id="CHEBI:57429"/>
        <dbReference type="EC" id="4.1.3.30"/>
    </reaction>
</comment>
<feature type="domain" description="MmgE/PrpD N-terminal" evidence="2">
    <location>
        <begin position="262"/>
        <end position="500"/>
    </location>
</feature>